<name>A0A1R0F8I2_9HYPH</name>
<dbReference type="EMBL" id="LXYT01000002">
    <property type="protein sequence ID" value="OLY43261.1"/>
    <property type="molecule type" value="Genomic_DNA"/>
</dbReference>
<keyword evidence="1" id="KW-1133">Transmembrane helix</keyword>
<dbReference type="RefSeq" id="WP_178391783.1">
    <property type="nucleotide sequence ID" value="NZ_CALYQA010000001.1"/>
</dbReference>
<comment type="caution">
    <text evidence="2">The sequence shown here is derived from an EMBL/GenBank/DDBJ whole genome shotgun (WGS) entry which is preliminary data.</text>
</comment>
<gene>
    <name evidence="2" type="ORF">PEB0149_006860</name>
</gene>
<evidence type="ECO:0000313" key="3">
    <source>
        <dbReference type="Proteomes" id="UP000187344"/>
    </source>
</evidence>
<dbReference type="GeneID" id="92992822"/>
<reference evidence="2 3" key="1">
    <citation type="submission" date="2016-12" db="EMBL/GenBank/DDBJ databases">
        <title>Comparative genomics of Bartonella apis.</title>
        <authorList>
            <person name="Engel P."/>
        </authorList>
    </citation>
    <scope>NUCLEOTIDE SEQUENCE [LARGE SCALE GENOMIC DNA]</scope>
    <source>
        <strain evidence="2 3">PEB0149</strain>
    </source>
</reference>
<sequence length="48" mass="5314">MDGHKPLNQIELTEIQKKAQRHRAKGLAIALFLFVLLVYAATMAHVGA</sequence>
<proteinExistence type="predicted"/>
<keyword evidence="1" id="KW-0812">Transmembrane</keyword>
<evidence type="ECO:0000256" key="1">
    <source>
        <dbReference type="SAM" id="Phobius"/>
    </source>
</evidence>
<protein>
    <submittedName>
        <fullName evidence="2">Uncharacterized protein</fullName>
    </submittedName>
</protein>
<keyword evidence="1" id="KW-0472">Membrane</keyword>
<organism evidence="2 3">
    <name type="scientific">Bartonella apis</name>
    <dbReference type="NCBI Taxonomy" id="1686310"/>
    <lineage>
        <taxon>Bacteria</taxon>
        <taxon>Pseudomonadati</taxon>
        <taxon>Pseudomonadota</taxon>
        <taxon>Alphaproteobacteria</taxon>
        <taxon>Hyphomicrobiales</taxon>
        <taxon>Bartonellaceae</taxon>
        <taxon>Bartonella</taxon>
    </lineage>
</organism>
<dbReference type="AlphaFoldDB" id="A0A1R0F8I2"/>
<feature type="transmembrane region" description="Helical" evidence="1">
    <location>
        <begin position="26"/>
        <end position="46"/>
    </location>
</feature>
<dbReference type="Proteomes" id="UP000187344">
    <property type="component" value="Unassembled WGS sequence"/>
</dbReference>
<evidence type="ECO:0000313" key="2">
    <source>
        <dbReference type="EMBL" id="OLY43261.1"/>
    </source>
</evidence>
<keyword evidence="3" id="KW-1185">Reference proteome</keyword>
<accession>A0A1R0F8I2</accession>